<gene>
    <name evidence="1" type="ORF">Trco_006089</name>
</gene>
<proteinExistence type="predicted"/>
<evidence type="ECO:0000313" key="2">
    <source>
        <dbReference type="Proteomes" id="UP000827724"/>
    </source>
</evidence>
<dbReference type="AlphaFoldDB" id="A0A9P8TT48"/>
<keyword evidence="2" id="KW-1185">Reference proteome</keyword>
<name>A0A9P8TT48_9HYPO</name>
<protein>
    <submittedName>
        <fullName evidence="1">Positive regulator of purine utilization</fullName>
    </submittedName>
</protein>
<dbReference type="Proteomes" id="UP000827724">
    <property type="component" value="Unassembled WGS sequence"/>
</dbReference>
<comment type="caution">
    <text evidence="1">The sequence shown here is derived from an EMBL/GenBank/DDBJ whole genome shotgun (WGS) entry which is preliminary data.</text>
</comment>
<dbReference type="EMBL" id="JAIWOZ010000004">
    <property type="protein sequence ID" value="KAH6606936.1"/>
    <property type="molecule type" value="Genomic_DNA"/>
</dbReference>
<organism evidence="1 2">
    <name type="scientific">Trichoderma cornu-damae</name>
    <dbReference type="NCBI Taxonomy" id="654480"/>
    <lineage>
        <taxon>Eukaryota</taxon>
        <taxon>Fungi</taxon>
        <taxon>Dikarya</taxon>
        <taxon>Ascomycota</taxon>
        <taxon>Pezizomycotina</taxon>
        <taxon>Sordariomycetes</taxon>
        <taxon>Hypocreomycetidae</taxon>
        <taxon>Hypocreales</taxon>
        <taxon>Hypocreaceae</taxon>
        <taxon>Trichoderma</taxon>
    </lineage>
</organism>
<sequence length="367" mass="40670">MDSTCPQRSSPNLARLLIQRVDLGPHERDPRRLPLALRQLLHLAREVYPLHAGGLVRSHHPPVQIQHALPELLQVHEQVRLDGHQEVAHVGGLGRVVGIRDVAGKGGPGQDSGKDIHHDGQGRALWPAHGQHHAPQRGLRVVGRTAVRVQRPVRRDPLAPPLRLVDLAPGRHRRRHVQDEALQVALAGGSAGNRRDPHELLPAAPRSQRRARVCKDQAHHVRIQSLLHHPRAHAKVVRVLDARQADAVRLRRLDRRGHARPRRHKPKAVASVDLGHHGRHLRHLGLRTGIQDPLPDTLHVRRDAVHAMRIDASEIGSHEASCYDGGIVSGDAVAPEDVLHQAAGFRGGDEERLGLEQSIHRRLGVEK</sequence>
<evidence type="ECO:0000313" key="1">
    <source>
        <dbReference type="EMBL" id="KAH6606936.1"/>
    </source>
</evidence>
<reference evidence="1" key="1">
    <citation type="submission" date="2021-08" db="EMBL/GenBank/DDBJ databases">
        <title>Chromosome-Level Trichoderma cornu-damae using Hi-C Data.</title>
        <authorList>
            <person name="Kim C.S."/>
        </authorList>
    </citation>
    <scope>NUCLEOTIDE SEQUENCE</scope>
    <source>
        <strain evidence="1">KA19-0412C</strain>
    </source>
</reference>
<accession>A0A9P8TT48</accession>